<feature type="compositionally biased region" description="Polar residues" evidence="1">
    <location>
        <begin position="164"/>
        <end position="179"/>
    </location>
</feature>
<dbReference type="EMBL" id="JAADYS010001783">
    <property type="protein sequence ID" value="KAF4461107.1"/>
    <property type="molecule type" value="Genomic_DNA"/>
</dbReference>
<feature type="compositionally biased region" description="Low complexity" evidence="1">
    <location>
        <begin position="148"/>
        <end position="161"/>
    </location>
</feature>
<dbReference type="AlphaFoldDB" id="A0A8H4L1B4"/>
<evidence type="ECO:0000256" key="1">
    <source>
        <dbReference type="SAM" id="MobiDB-lite"/>
    </source>
</evidence>
<proteinExistence type="predicted"/>
<keyword evidence="3" id="KW-1185">Reference proteome</keyword>
<comment type="caution">
    <text evidence="2">The sequence shown here is derived from an EMBL/GenBank/DDBJ whole genome shotgun (WGS) entry which is preliminary data.</text>
</comment>
<dbReference type="Proteomes" id="UP000554235">
    <property type="component" value="Unassembled WGS sequence"/>
</dbReference>
<protein>
    <submittedName>
        <fullName evidence="2">Purine-cytosine permease fcy22</fullName>
    </submittedName>
</protein>
<reference evidence="2 3" key="1">
    <citation type="submission" date="2020-01" db="EMBL/GenBank/DDBJ databases">
        <title>Identification and distribution of gene clusters putatively required for synthesis of sphingolipid metabolism inhibitors in phylogenetically diverse species of the filamentous fungus Fusarium.</title>
        <authorList>
            <person name="Kim H.-S."/>
            <person name="Busman M."/>
            <person name="Brown D.W."/>
            <person name="Divon H."/>
            <person name="Uhlig S."/>
            <person name="Proctor R.H."/>
        </authorList>
    </citation>
    <scope>NUCLEOTIDE SEQUENCE [LARGE SCALE GENOMIC DNA]</scope>
    <source>
        <strain evidence="2 3">NRRL 20459</strain>
    </source>
</reference>
<name>A0A8H4L1B4_9HYPO</name>
<accession>A0A8H4L1B4</accession>
<evidence type="ECO:0000313" key="3">
    <source>
        <dbReference type="Proteomes" id="UP000554235"/>
    </source>
</evidence>
<evidence type="ECO:0000313" key="2">
    <source>
        <dbReference type="EMBL" id="KAF4461107.1"/>
    </source>
</evidence>
<feature type="region of interest" description="Disordered" evidence="1">
    <location>
        <begin position="89"/>
        <end position="179"/>
    </location>
</feature>
<organism evidence="2 3">
    <name type="scientific">Fusarium albosuccineum</name>
    <dbReference type="NCBI Taxonomy" id="1237068"/>
    <lineage>
        <taxon>Eukaryota</taxon>
        <taxon>Fungi</taxon>
        <taxon>Dikarya</taxon>
        <taxon>Ascomycota</taxon>
        <taxon>Pezizomycotina</taxon>
        <taxon>Sordariomycetes</taxon>
        <taxon>Hypocreomycetidae</taxon>
        <taxon>Hypocreales</taxon>
        <taxon>Nectriaceae</taxon>
        <taxon>Fusarium</taxon>
        <taxon>Fusarium decemcellulare species complex</taxon>
    </lineage>
</organism>
<feature type="region of interest" description="Disordered" evidence="1">
    <location>
        <begin position="1"/>
        <end position="33"/>
    </location>
</feature>
<dbReference type="Gene3D" id="1.10.10.60">
    <property type="entry name" value="Homeodomain-like"/>
    <property type="match status" value="1"/>
</dbReference>
<gene>
    <name evidence="2" type="ORF">FALBO_12099</name>
</gene>
<sequence length="179" mass="20454">MPRTKKDTAQYVVKPPPKKRGPKPKPLSERVYKPAKPITRIENSYTQKRKEEVILYMLHHEIYDPNSWKSVNCYRKPFIRDAAEHFKIPDTTVGTWWRHKDKILNKDKNKKKRRAKNQPAAAPEESEPVQDSESSAGPEPDAESQQNPEPESTTEPQPSAELEPQTSDRAQDAATPSSA</sequence>
<dbReference type="OrthoDB" id="5422061at2759"/>